<dbReference type="InterPro" id="IPR036047">
    <property type="entry name" value="F-box-like_dom_sf"/>
</dbReference>
<dbReference type="Proteomes" id="UP000095767">
    <property type="component" value="Unassembled WGS sequence"/>
</dbReference>
<dbReference type="SUPFAM" id="SSF81383">
    <property type="entry name" value="F-box domain"/>
    <property type="match status" value="1"/>
</dbReference>
<feature type="region of interest" description="Disordered" evidence="1">
    <location>
        <begin position="58"/>
        <end position="77"/>
    </location>
</feature>
<feature type="compositionally biased region" description="Basic and acidic residues" evidence="1">
    <location>
        <begin position="170"/>
        <end position="182"/>
    </location>
</feature>
<organism evidence="3 4">
    <name type="scientific">Dichanthelium oligosanthes</name>
    <dbReference type="NCBI Taxonomy" id="888268"/>
    <lineage>
        <taxon>Eukaryota</taxon>
        <taxon>Viridiplantae</taxon>
        <taxon>Streptophyta</taxon>
        <taxon>Embryophyta</taxon>
        <taxon>Tracheophyta</taxon>
        <taxon>Spermatophyta</taxon>
        <taxon>Magnoliopsida</taxon>
        <taxon>Liliopsida</taxon>
        <taxon>Poales</taxon>
        <taxon>Poaceae</taxon>
        <taxon>PACMAD clade</taxon>
        <taxon>Panicoideae</taxon>
        <taxon>Panicodae</taxon>
        <taxon>Paniceae</taxon>
        <taxon>Dichantheliinae</taxon>
        <taxon>Dichanthelium</taxon>
    </lineage>
</organism>
<dbReference type="SUPFAM" id="SSF52047">
    <property type="entry name" value="RNI-like"/>
    <property type="match status" value="1"/>
</dbReference>
<dbReference type="STRING" id="888268.A0A1E5UNN7"/>
<evidence type="ECO:0000259" key="2">
    <source>
        <dbReference type="PROSITE" id="PS50181"/>
    </source>
</evidence>
<evidence type="ECO:0000313" key="4">
    <source>
        <dbReference type="Proteomes" id="UP000095767"/>
    </source>
</evidence>
<evidence type="ECO:0000256" key="1">
    <source>
        <dbReference type="SAM" id="MobiDB-lite"/>
    </source>
</evidence>
<comment type="caution">
    <text evidence="3">The sequence shown here is derived from an EMBL/GenBank/DDBJ whole genome shotgun (WGS) entry which is preliminary data.</text>
</comment>
<gene>
    <name evidence="3" type="ORF">BAE44_0024493</name>
</gene>
<dbReference type="InterPro" id="IPR050232">
    <property type="entry name" value="FBL13/AtMIF1-like"/>
</dbReference>
<reference evidence="3 4" key="1">
    <citation type="submission" date="2016-09" db="EMBL/GenBank/DDBJ databases">
        <title>The draft genome of Dichanthelium oligosanthes: A C3 panicoid grass species.</title>
        <authorList>
            <person name="Studer A.J."/>
            <person name="Schnable J.C."/>
            <person name="Brutnell T.P."/>
        </authorList>
    </citation>
    <scope>NUCLEOTIDE SEQUENCE [LARGE SCALE GENOMIC DNA]</scope>
    <source>
        <strain evidence="4">cv. Kellogg 1175</strain>
        <tissue evidence="3">Leaf</tissue>
    </source>
</reference>
<dbReference type="InterPro" id="IPR001810">
    <property type="entry name" value="F-box_dom"/>
</dbReference>
<dbReference type="Pfam" id="PF00646">
    <property type="entry name" value="F-box"/>
    <property type="match status" value="1"/>
</dbReference>
<accession>A0A1E5UNN7</accession>
<proteinExistence type="predicted"/>
<keyword evidence="4" id="KW-1185">Reference proteome</keyword>
<dbReference type="OrthoDB" id="695856at2759"/>
<evidence type="ECO:0000313" key="3">
    <source>
        <dbReference type="EMBL" id="OEL14489.1"/>
    </source>
</evidence>
<dbReference type="EMBL" id="LWDX02069825">
    <property type="protein sequence ID" value="OEL14489.1"/>
    <property type="molecule type" value="Genomic_DNA"/>
</dbReference>
<feature type="compositionally biased region" description="Low complexity" evidence="1">
    <location>
        <begin position="58"/>
        <end position="69"/>
    </location>
</feature>
<dbReference type="PANTHER" id="PTHR31900">
    <property type="entry name" value="F-BOX/RNI SUPERFAMILY PROTEIN-RELATED"/>
    <property type="match status" value="1"/>
</dbReference>
<dbReference type="AlphaFoldDB" id="A0A1E5UNN7"/>
<dbReference type="PROSITE" id="PS50181">
    <property type="entry name" value="FBOX"/>
    <property type="match status" value="1"/>
</dbReference>
<feature type="region of interest" description="Disordered" evidence="1">
    <location>
        <begin position="167"/>
        <end position="195"/>
    </location>
</feature>
<protein>
    <recommendedName>
        <fullName evidence="2">F-box domain-containing protein</fullName>
    </recommendedName>
</protein>
<name>A0A1E5UNN7_9POAL</name>
<dbReference type="PANTHER" id="PTHR31900:SF30">
    <property type="entry name" value="SUPERFAMILY PROTEIN, PUTATIVE-RELATED"/>
    <property type="match status" value="1"/>
</dbReference>
<feature type="domain" description="F-box" evidence="2">
    <location>
        <begin position="7"/>
        <end position="55"/>
    </location>
</feature>
<dbReference type="Gene3D" id="3.80.10.10">
    <property type="entry name" value="Ribonuclease Inhibitor"/>
    <property type="match status" value="1"/>
</dbReference>
<sequence length="503" mass="55776">MAARPQEDHLSDLPNGVLGHVLSFLDTKQAARAAVLYRHYRDVFASVHTLSFVQEQTSSSSSTGAASSRSDNHYEWDKEEQRRNAEFVALVDAAISCRRRCGGGDPGLRAFRGLLDAFHQSLAGHVDRWLSAAARTGGGAVEEITVDARRQERGICASERPDWYYLPSPYDDRNKEELKGESDGEDSDDFRNPKSRDRPCHVPRWLYSSCAATGGRLRTLCLGSCFLDLPRDANINFPSVETLTLTCIPDSGRDIQRLVSGCGRLADLTLDSCRRYKGPAPDEFALSFAGSSPAIVSCDIEFCGKRATSEEELANLPGFLGRFTVTRWLRLGSSCLGASIDKSNPSGLTPLPCIRHLELKGTLTCSSAMGAVARMLEQTPNLEFLTLLILPDVDEHPMPRTEVICDPEARLDVPDVLPAIPCLRNRVREMNIVQYQRGVPQRALLKLLLRVTSALEELYVVFPPGKYEIQSMLMGEIECWVMNRKQPPNLHFIINKSPVVSLI</sequence>
<dbReference type="InterPro" id="IPR032675">
    <property type="entry name" value="LRR_dom_sf"/>
</dbReference>